<dbReference type="Proteomes" id="UP000199476">
    <property type="component" value="Unassembled WGS sequence"/>
</dbReference>
<organism evidence="4 5">
    <name type="scientific">Halarsenatibacter silvermanii</name>
    <dbReference type="NCBI Taxonomy" id="321763"/>
    <lineage>
        <taxon>Bacteria</taxon>
        <taxon>Bacillati</taxon>
        <taxon>Bacillota</taxon>
        <taxon>Clostridia</taxon>
        <taxon>Halanaerobiales</taxon>
        <taxon>Halarsenatibacteraceae</taxon>
        <taxon>Halarsenatibacter</taxon>
    </lineage>
</organism>
<gene>
    <name evidence="4" type="ORF">SAMN04488692_12219</name>
</gene>
<proteinExistence type="inferred from homology"/>
<dbReference type="EMBL" id="FNGO01000022">
    <property type="protein sequence ID" value="SDM23034.1"/>
    <property type="molecule type" value="Genomic_DNA"/>
</dbReference>
<evidence type="ECO:0000256" key="1">
    <source>
        <dbReference type="ARBA" id="ARBA00008876"/>
    </source>
</evidence>
<protein>
    <submittedName>
        <fullName evidence="4">Fumarate hydratase subunit beta</fullName>
    </submittedName>
</protein>
<feature type="domain" description="Fe-S hydro-lyase tartrate dehydratase beta-type catalytic" evidence="3">
    <location>
        <begin position="2"/>
        <end position="175"/>
    </location>
</feature>
<evidence type="ECO:0000256" key="2">
    <source>
        <dbReference type="ARBA" id="ARBA00023239"/>
    </source>
</evidence>
<dbReference type="InterPro" id="IPR036660">
    <property type="entry name" value="Fe-S_hydroAse_TtdB_cat_sf"/>
</dbReference>
<dbReference type="NCBIfam" id="TIGR00723">
    <property type="entry name" value="ttdB_fumA_fumB"/>
    <property type="match status" value="1"/>
</dbReference>
<keyword evidence="2" id="KW-0456">Lyase</keyword>
<comment type="similarity">
    <text evidence="1">Belongs to the class-I fumarase family.</text>
</comment>
<name>A0A1G9RII7_9FIRM</name>
<dbReference type="Pfam" id="PF05683">
    <property type="entry name" value="Fumerase_C"/>
    <property type="match status" value="1"/>
</dbReference>
<evidence type="ECO:0000259" key="3">
    <source>
        <dbReference type="Pfam" id="PF05683"/>
    </source>
</evidence>
<dbReference type="AlphaFoldDB" id="A0A1G9RII7"/>
<dbReference type="SUPFAM" id="SSF117457">
    <property type="entry name" value="FumA C-terminal domain-like"/>
    <property type="match status" value="1"/>
</dbReference>
<dbReference type="PANTHER" id="PTHR43351:SF2">
    <property type="entry name" value="L(+)-TARTRATE DEHYDRATASE SUBUNIT BETA-RELATED"/>
    <property type="match status" value="1"/>
</dbReference>
<evidence type="ECO:0000313" key="5">
    <source>
        <dbReference type="Proteomes" id="UP000199476"/>
    </source>
</evidence>
<dbReference type="InterPro" id="IPR004647">
    <property type="entry name" value="Fe-S_hydro-lyase_TtdB-typ_cat"/>
</dbReference>
<keyword evidence="5" id="KW-1185">Reference proteome</keyword>
<sequence length="184" mass="20012">MSIKLETPLEEEKLAELRAGDSVEVSGIIYTARDAAHERLVNRLEEGENLPFEIRGQMIYYVGPAPAKPGYAIGPAGPTTSSRMDPYTPPLLEAGLKGMIGKGSRSPEVRKELQKHGAVYFGAVGGAAALISSRIESSEIIAYEELGPEAVRRLEIRELPLVVINDTVGGDLFQEGREKYRQSS</sequence>
<dbReference type="NCBIfam" id="NF005310">
    <property type="entry name" value="PRK06842.1"/>
    <property type="match status" value="1"/>
</dbReference>
<dbReference type="PANTHER" id="PTHR43351">
    <property type="entry name" value="L(+)-TARTRATE DEHYDRATASE SUBUNIT BETA"/>
    <property type="match status" value="1"/>
</dbReference>
<dbReference type="GO" id="GO:0016836">
    <property type="term" value="F:hydro-lyase activity"/>
    <property type="evidence" value="ECO:0007669"/>
    <property type="project" value="InterPro"/>
</dbReference>
<dbReference type="OrthoDB" id="9798978at2"/>
<dbReference type="Gene3D" id="3.20.130.10">
    <property type="entry name" value="Fe-S hydro-lyase, tartrate dehydratase beta-type, catalytic domain"/>
    <property type="match status" value="1"/>
</dbReference>
<reference evidence="4 5" key="1">
    <citation type="submission" date="2016-10" db="EMBL/GenBank/DDBJ databases">
        <authorList>
            <person name="de Groot N.N."/>
        </authorList>
    </citation>
    <scope>NUCLEOTIDE SEQUENCE [LARGE SCALE GENOMIC DNA]</scope>
    <source>
        <strain evidence="4 5">SLAS-1</strain>
    </source>
</reference>
<dbReference type="RefSeq" id="WP_089761449.1">
    <property type="nucleotide sequence ID" value="NZ_FNGO01000022.1"/>
</dbReference>
<evidence type="ECO:0000313" key="4">
    <source>
        <dbReference type="EMBL" id="SDM23034.1"/>
    </source>
</evidence>
<dbReference type="STRING" id="321763.SAMN04488692_12219"/>
<accession>A0A1G9RII7</accession>